<evidence type="ECO:0000256" key="1">
    <source>
        <dbReference type="SAM" id="MobiDB-lite"/>
    </source>
</evidence>
<feature type="region of interest" description="Disordered" evidence="1">
    <location>
        <begin position="212"/>
        <end position="266"/>
    </location>
</feature>
<accession>A0A9E8ZNT9</accession>
<reference evidence="2" key="1">
    <citation type="submission" date="2022-12" db="EMBL/GenBank/DDBJ databases">
        <title>Polyphasic identification of a Novel Hot-Spring Cyanobacterium Ocullathermofonsia sinensis gen nov. sp. nov. and Genomic Insights on its Adaptations to the Thermal Habitat.</title>
        <authorList>
            <person name="Daroch M."/>
            <person name="Tang J."/>
            <person name="Jiang Y."/>
        </authorList>
    </citation>
    <scope>NUCLEOTIDE SEQUENCE</scope>
    <source>
        <strain evidence="2">PKUAC-SCTA174</strain>
    </source>
</reference>
<keyword evidence="3" id="KW-1185">Reference proteome</keyword>
<dbReference type="KEGG" id="tsin:OXH18_08395"/>
<proteinExistence type="predicted"/>
<name>A0A9E8ZNT9_9CYAN</name>
<dbReference type="EMBL" id="CP113797">
    <property type="protein sequence ID" value="WAL61991.1"/>
    <property type="molecule type" value="Genomic_DNA"/>
</dbReference>
<evidence type="ECO:0000313" key="3">
    <source>
        <dbReference type="Proteomes" id="UP001163152"/>
    </source>
</evidence>
<dbReference type="RefSeq" id="WP_268612069.1">
    <property type="nucleotide sequence ID" value="NZ_CP113797.1"/>
</dbReference>
<sequence>MPTDHLEPYRQMARSIRFVPPLDRKQTWQKPSVLDSSSIATLATASVSPQRASVQSAASGMLPHLLPDHTTRLIQAAVSRQTVLPPIYVLPESIADRISRLTDAELPCSEPIRFQPKIPQPDPNWMPAMTEPAVSIDSVAWEVASEVTYALEASRSVCVDPDAASSEQSSHEASNNLNAVSQENGTSAYSIAPVSQRLEQNLSQEVVHDQLKAHRPESLAREPAHAAVELSSHLKTSGKSGAKINAAPKGFGQGVRSKKKSRRDSR</sequence>
<organism evidence="2 3">
    <name type="scientific">Thermocoleostomius sinensis A174</name>
    <dbReference type="NCBI Taxonomy" id="2016057"/>
    <lineage>
        <taxon>Bacteria</taxon>
        <taxon>Bacillati</taxon>
        <taxon>Cyanobacteriota</taxon>
        <taxon>Cyanophyceae</taxon>
        <taxon>Oculatellales</taxon>
        <taxon>Oculatellaceae</taxon>
        <taxon>Thermocoleostomius</taxon>
    </lineage>
</organism>
<dbReference type="Proteomes" id="UP001163152">
    <property type="component" value="Chromosome"/>
</dbReference>
<evidence type="ECO:0000313" key="2">
    <source>
        <dbReference type="EMBL" id="WAL61991.1"/>
    </source>
</evidence>
<dbReference type="AlphaFoldDB" id="A0A9E8ZNT9"/>
<feature type="compositionally biased region" description="Basic and acidic residues" evidence="1">
    <location>
        <begin position="212"/>
        <end position="224"/>
    </location>
</feature>
<gene>
    <name evidence="2" type="ORF">OXH18_08395</name>
</gene>
<feature type="compositionally biased region" description="Basic residues" evidence="1">
    <location>
        <begin position="256"/>
        <end position="266"/>
    </location>
</feature>
<protein>
    <submittedName>
        <fullName evidence="2">Uncharacterized protein</fullName>
    </submittedName>
</protein>